<organism evidence="3 4">
    <name type="scientific">Saprolegnia diclina (strain VS20)</name>
    <dbReference type="NCBI Taxonomy" id="1156394"/>
    <lineage>
        <taxon>Eukaryota</taxon>
        <taxon>Sar</taxon>
        <taxon>Stramenopiles</taxon>
        <taxon>Oomycota</taxon>
        <taxon>Saprolegniomycetes</taxon>
        <taxon>Saprolegniales</taxon>
        <taxon>Saprolegniaceae</taxon>
        <taxon>Saprolegnia</taxon>
    </lineage>
</organism>
<dbReference type="InterPro" id="IPR056704">
    <property type="entry name" value="DUF7802"/>
</dbReference>
<dbReference type="OrthoDB" id="188749at2759"/>
<feature type="transmembrane region" description="Helical" evidence="1">
    <location>
        <begin position="85"/>
        <end position="109"/>
    </location>
</feature>
<keyword evidence="1" id="KW-0812">Transmembrane</keyword>
<feature type="transmembrane region" description="Helical" evidence="1">
    <location>
        <begin position="281"/>
        <end position="304"/>
    </location>
</feature>
<feature type="transmembrane region" description="Helical" evidence="1">
    <location>
        <begin position="161"/>
        <end position="186"/>
    </location>
</feature>
<feature type="transmembrane region" description="Helical" evidence="1">
    <location>
        <begin position="240"/>
        <end position="261"/>
    </location>
</feature>
<dbReference type="Pfam" id="PF25085">
    <property type="entry name" value="DUF7802"/>
    <property type="match status" value="1"/>
</dbReference>
<feature type="domain" description="DUF7802" evidence="2">
    <location>
        <begin position="16"/>
        <end position="392"/>
    </location>
</feature>
<dbReference type="OMA" id="HASFACS"/>
<feature type="transmembrane region" description="Helical" evidence="1">
    <location>
        <begin position="382"/>
        <end position="401"/>
    </location>
</feature>
<evidence type="ECO:0000313" key="3">
    <source>
        <dbReference type="EMBL" id="EQC41555.1"/>
    </source>
</evidence>
<dbReference type="EMBL" id="JH767134">
    <property type="protein sequence ID" value="EQC41555.1"/>
    <property type="molecule type" value="Genomic_DNA"/>
</dbReference>
<reference evidence="3 4" key="1">
    <citation type="submission" date="2012-04" db="EMBL/GenBank/DDBJ databases">
        <title>The Genome Sequence of Saprolegnia declina VS20.</title>
        <authorList>
            <consortium name="The Broad Institute Genome Sequencing Platform"/>
            <person name="Russ C."/>
            <person name="Nusbaum C."/>
            <person name="Tyler B."/>
            <person name="van West P."/>
            <person name="Dieguez-Uribeondo J."/>
            <person name="de Bruijn I."/>
            <person name="Tripathy S."/>
            <person name="Jiang R."/>
            <person name="Young S.K."/>
            <person name="Zeng Q."/>
            <person name="Gargeya S."/>
            <person name="Fitzgerald M."/>
            <person name="Haas B."/>
            <person name="Abouelleil A."/>
            <person name="Alvarado L."/>
            <person name="Arachchi H.M."/>
            <person name="Berlin A."/>
            <person name="Chapman S.B."/>
            <person name="Goldberg J."/>
            <person name="Griggs A."/>
            <person name="Gujja S."/>
            <person name="Hansen M."/>
            <person name="Howarth C."/>
            <person name="Imamovic A."/>
            <person name="Larimer J."/>
            <person name="McCowen C."/>
            <person name="Montmayeur A."/>
            <person name="Murphy C."/>
            <person name="Neiman D."/>
            <person name="Pearson M."/>
            <person name="Priest M."/>
            <person name="Roberts A."/>
            <person name="Saif S."/>
            <person name="Shea T."/>
            <person name="Sisk P."/>
            <person name="Sykes S."/>
            <person name="Wortman J."/>
            <person name="Nusbaum C."/>
            <person name="Birren B."/>
        </authorList>
    </citation>
    <scope>NUCLEOTIDE SEQUENCE [LARGE SCALE GENOMIC DNA]</scope>
    <source>
        <strain evidence="3 4">VS20</strain>
    </source>
</reference>
<evidence type="ECO:0000313" key="4">
    <source>
        <dbReference type="Proteomes" id="UP000030762"/>
    </source>
</evidence>
<dbReference type="PANTHER" id="PTHR35982">
    <property type="entry name" value="AGAP005361-PA"/>
    <property type="match status" value="1"/>
</dbReference>
<dbReference type="AlphaFoldDB" id="T0R5B2"/>
<dbReference type="eggNOG" id="ENOG502R6NE">
    <property type="taxonomic scope" value="Eukaryota"/>
</dbReference>
<accession>T0R5B2</accession>
<feature type="transmembrane region" description="Helical" evidence="1">
    <location>
        <begin position="121"/>
        <end position="140"/>
    </location>
</feature>
<feature type="transmembrane region" description="Helical" evidence="1">
    <location>
        <begin position="21"/>
        <end position="43"/>
    </location>
</feature>
<evidence type="ECO:0000259" key="2">
    <source>
        <dbReference type="Pfam" id="PF25085"/>
    </source>
</evidence>
<dbReference type="RefSeq" id="XP_008605269.1">
    <property type="nucleotide sequence ID" value="XM_008607047.1"/>
</dbReference>
<proteinExistence type="predicted"/>
<keyword evidence="1" id="KW-1133">Transmembrane helix</keyword>
<keyword evidence="1" id="KW-0472">Membrane</keyword>
<feature type="transmembrane region" description="Helical" evidence="1">
    <location>
        <begin position="206"/>
        <end position="228"/>
    </location>
</feature>
<keyword evidence="4" id="KW-1185">Reference proteome</keyword>
<sequence length="418" mass="46777">MLALAMSVLSRVLWVNSPFQLLLDNGALFMLEVVSYACAIFMVLHALGSPRRSRIVLGTIFVYHVVLLGLGRVDADVTITWYAQGMIMLGGGHLPLYLVVLHTLFYYVAYITTQRLHLQDYASACVFVVIVVGLNFPLELMGPKFILWTFHDTEPTLKERFLSIPIAILLAHIASALSFYSTLWGAISLGLKGHLYHDEQAVAEHIYPIASILVSIPLSVFYFAMLFHLVCDLLLIQPQILLLALVALSVAIIWTCDRLGGDLGPPQIPPWVYDGEWTSAWYDHALVQAVFLYTGILALLTLVINPTRLTSLSFHQRLGDCSIDTNYMTLLATTLTRAMYLCSKAYDEEFTLCNVPSSQLHTYEPWYAICGRKYEHKAFPNYLVCMLVATTAIVLGLRAAYSVLRPTYVQRFVGPKAS</sequence>
<dbReference type="InParanoid" id="T0R5B2"/>
<name>T0R5B2_SAPDV</name>
<protein>
    <recommendedName>
        <fullName evidence="2">DUF7802 domain-containing protein</fullName>
    </recommendedName>
</protein>
<evidence type="ECO:0000256" key="1">
    <source>
        <dbReference type="SAM" id="Phobius"/>
    </source>
</evidence>
<gene>
    <name evidence="3" type="ORF">SDRG_01517</name>
</gene>
<dbReference type="Proteomes" id="UP000030762">
    <property type="component" value="Unassembled WGS sequence"/>
</dbReference>
<dbReference type="PANTHER" id="PTHR35982:SF1">
    <property type="entry name" value="SPIROCYCLASE, AVEC FAMILY"/>
    <property type="match status" value="1"/>
</dbReference>
<dbReference type="VEuPathDB" id="FungiDB:SDRG_01517"/>
<dbReference type="GeneID" id="19942244"/>